<evidence type="ECO:0000256" key="10">
    <source>
        <dbReference type="ARBA" id="ARBA00022989"/>
    </source>
</evidence>
<evidence type="ECO:0000256" key="11">
    <source>
        <dbReference type="ARBA" id="ARBA00023136"/>
    </source>
</evidence>
<comment type="subcellular location">
    <subcellularLocation>
        <location evidence="1">Membrane</location>
        <topology evidence="1">Multi-pass membrane protein</topology>
    </subcellularLocation>
</comment>
<keyword evidence="12" id="KW-0325">Glycoprotein</keyword>
<sequence length="1267" mass="141020">MGSNSKRDTELYHTSDDKKNIIEESVDLLREEKSDEKSDAPISYLRLFHFSTPLDKICIFIASICSIISGVMQPFMMILFGDMTGSIVAYASSSYGNITEEEKSIFDETLRRDVQFFAVNTAIIGLVTIVTTYLSVVLYSYSSVRQVYALRKAFLEKFLNQDIEWFDKNKTGDFATTFTQNIARIEEGIGEKIGVFLYFESSFVAGIIMALVKGWKLALVCMVSLPISTTIMGLITTVSTKFFQQEMDSYGSAGAIAEEVLSSIRTVVAFDGQKKETERYNNHLIQAKDNNIKRGLFNALSNGCLWFFVYACYALSFWYGVGLILEEEDLPPEQQVYNPGNMVSVFFSTLIATWNFGMGAPLLEVFSAARGAAQKIFFVLDSEPKIVRNQNEGIKLRKFRSNITFQNVFFNYPTRPDVKILQGLNLQINCGETIALVGNSGCGKSTCIQLLQRFYDPIVGNIFLDDIDIRDLNPSWLKQKIGVVSQEPALFATSIAENIRYGKLTATQAEIEEAAKKANAHKFISSLPHGYLTIIGERGAQLSGGQKQRIAIARALVRKPEILLLDEATSALDTTSEAEVQAALDSISGECTTIIVAHRLSTIRNAHRIVFIADGEVREIGTHTELMMKAGAYYSLVNSQGLTDTSEMQGDRRLSKTLSWSNKSEHVNEEEEIEEEVSEEQTPRQGVLMKVLKMSAPEWYYIAIGCTASILTGASLPVYGLVFGDIVGVLAIEDNEKVRSETNMFCLYFLILGIVTGLATLFQMFSFTVACEKLTLRLRKKTFEAMLKQEMGWFDRKENGVGALCAQLSGDASSVQGVAGVQIGTCMNFLSTLILTAAFSFYYEWKLTLVLLSFCPFIFFSIYFEQKSLQANALKNQKMLEKSSKLAVEAIANIRTVVSLCCESVFLELYVQELQPYQKVAKKKCHFRGFVVGIARSLLIFAYSVGIVYGAKLIIDRELDYATVFKVCEVMIFGSWSIGNAMSITPNFQKGLVAASRIIALLERVPLIRNIINPVNCAWDNENIEYSQIYFSYPTRPSVSILNGLNLSILEGKTVALVGASGCGKSTIIQLLERFYDPAYGDISIGGEYTKKMDISFLRSHLGIVSQEPNLFDKTIAENIAYGANYRDVNMDSIVKAAKSANIHSFITSLPLGYETKIGSKGTQLSGGQKQRIAIARALVRDPKILLLDEATSALDNESEKIVQEALDNARKGRTCITIAHRLTTIQDADVICVLKEGFVAEMGNHKELLEKRGLYYKFYKLQSGQM</sequence>
<feature type="domain" description="ABC transmembrane type-1" evidence="17">
    <location>
        <begin position="703"/>
        <end position="990"/>
    </location>
</feature>
<dbReference type="FunFam" id="1.20.1560.10:FF:000009">
    <property type="entry name" value="ABC transporter B family member 1"/>
    <property type="match status" value="1"/>
</dbReference>
<dbReference type="EC" id="7.6.2.2" evidence="3"/>
<keyword evidence="7" id="KW-0547">Nucleotide-binding</keyword>
<dbReference type="AlphaFoldDB" id="A0A6F9FA53"/>
<dbReference type="FunFam" id="3.40.50.300:FF:000205">
    <property type="entry name" value="ABC transporter B family member 4"/>
    <property type="match status" value="1"/>
</dbReference>
<dbReference type="InterPro" id="IPR017871">
    <property type="entry name" value="ABC_transporter-like_CS"/>
</dbReference>
<feature type="transmembrane region" description="Helical" evidence="15">
    <location>
        <begin position="742"/>
        <end position="771"/>
    </location>
</feature>
<comment type="similarity">
    <text evidence="2">Belongs to the ABC transporter superfamily. ABCB family. Multidrug resistance exporter (TC 3.A.1.201) subfamily.</text>
</comment>
<evidence type="ECO:0000256" key="9">
    <source>
        <dbReference type="ARBA" id="ARBA00022967"/>
    </source>
</evidence>
<keyword evidence="8" id="KW-0067">ATP-binding</keyword>
<keyword evidence="5 15" id="KW-0812">Transmembrane</keyword>
<protein>
    <recommendedName>
        <fullName evidence="3">ABC-type xenobiotic transporter</fullName>
        <ecNumber evidence="3">7.6.2.2</ecNumber>
    </recommendedName>
</protein>
<evidence type="ECO:0000259" key="16">
    <source>
        <dbReference type="PROSITE" id="PS50893"/>
    </source>
</evidence>
<evidence type="ECO:0000256" key="1">
    <source>
        <dbReference type="ARBA" id="ARBA00004141"/>
    </source>
</evidence>
<dbReference type="SUPFAM" id="SSF90123">
    <property type="entry name" value="ABC transporter transmembrane region"/>
    <property type="match status" value="2"/>
</dbReference>
<dbReference type="PROSITE" id="PS50893">
    <property type="entry name" value="ABC_TRANSPORTER_2"/>
    <property type="match status" value="2"/>
</dbReference>
<dbReference type="CDD" id="cd18577">
    <property type="entry name" value="ABC_6TM_Pgp_ABCB1_D1_like"/>
    <property type="match status" value="1"/>
</dbReference>
<dbReference type="InterPro" id="IPR003439">
    <property type="entry name" value="ABC_transporter-like_ATP-bd"/>
</dbReference>
<feature type="region of interest" description="Disordered" evidence="14">
    <location>
        <begin position="647"/>
        <end position="670"/>
    </location>
</feature>
<dbReference type="Pfam" id="PF00664">
    <property type="entry name" value="ABC_membrane"/>
    <property type="match status" value="2"/>
</dbReference>
<feature type="domain" description="ABC transporter" evidence="16">
    <location>
        <begin position="403"/>
        <end position="639"/>
    </location>
</feature>
<dbReference type="Gene3D" id="1.20.1560.10">
    <property type="entry name" value="ABC transporter type 1, transmembrane domain"/>
    <property type="match status" value="1"/>
</dbReference>
<evidence type="ECO:0000259" key="17">
    <source>
        <dbReference type="PROSITE" id="PS50929"/>
    </source>
</evidence>
<dbReference type="FunFam" id="1.20.1560.10:FF:000018">
    <property type="entry name" value="ATP-binding cassette subfamily B member 11"/>
    <property type="match status" value="1"/>
</dbReference>
<evidence type="ECO:0000256" key="2">
    <source>
        <dbReference type="ARBA" id="ARBA00007577"/>
    </source>
</evidence>
<evidence type="ECO:0000256" key="13">
    <source>
        <dbReference type="ARBA" id="ARBA00034018"/>
    </source>
</evidence>
<evidence type="ECO:0000256" key="12">
    <source>
        <dbReference type="ARBA" id="ARBA00023180"/>
    </source>
</evidence>
<dbReference type="CDD" id="cd03249">
    <property type="entry name" value="ABC_MTABC3_MDL1_MDL2"/>
    <property type="match status" value="2"/>
</dbReference>
<dbReference type="SMART" id="SM00382">
    <property type="entry name" value="AAA"/>
    <property type="match status" value="2"/>
</dbReference>
<feature type="domain" description="ABC transporter" evidence="16">
    <location>
        <begin position="1024"/>
        <end position="1262"/>
    </location>
</feature>
<dbReference type="PANTHER" id="PTHR43394:SF27">
    <property type="entry name" value="ATP-DEPENDENT TRANSLOCASE ABCB1-LIKE"/>
    <property type="match status" value="1"/>
</dbReference>
<dbReference type="InterPro" id="IPR011527">
    <property type="entry name" value="ABC1_TM_dom"/>
</dbReference>
<comment type="catalytic activity">
    <reaction evidence="13">
        <text>ATP + H2O + xenobioticSide 1 = ADP + phosphate + xenobioticSide 2.</text>
        <dbReference type="EC" id="7.6.2.2"/>
    </reaction>
</comment>
<dbReference type="GO" id="GO:0005524">
    <property type="term" value="F:ATP binding"/>
    <property type="evidence" value="ECO:0007669"/>
    <property type="project" value="UniProtKB-KW"/>
</dbReference>
<name>A0A6F9FA53_LEPDE</name>
<dbReference type="GeneID" id="111515852"/>
<dbReference type="GO" id="GO:0016887">
    <property type="term" value="F:ATP hydrolysis activity"/>
    <property type="evidence" value="ECO:0007669"/>
    <property type="project" value="InterPro"/>
</dbReference>
<evidence type="ECO:0000256" key="3">
    <source>
        <dbReference type="ARBA" id="ARBA00012191"/>
    </source>
</evidence>
<dbReference type="SUPFAM" id="SSF52540">
    <property type="entry name" value="P-loop containing nucleoside triphosphate hydrolases"/>
    <property type="match status" value="2"/>
</dbReference>
<evidence type="ECO:0000256" key="5">
    <source>
        <dbReference type="ARBA" id="ARBA00022692"/>
    </source>
</evidence>
<feature type="transmembrane region" description="Helical" evidence="15">
    <location>
        <begin position="57"/>
        <end position="80"/>
    </location>
</feature>
<accession>A0A6F9FA53</accession>
<evidence type="ECO:0000313" key="18">
    <source>
        <dbReference type="EMBL" id="DAC81111.1"/>
    </source>
</evidence>
<dbReference type="CDD" id="cd18578">
    <property type="entry name" value="ABC_6TM_Pgp_ABCB1_D2_like"/>
    <property type="match status" value="1"/>
</dbReference>
<keyword evidence="4" id="KW-0813">Transport</keyword>
<dbReference type="GO" id="GO:0015421">
    <property type="term" value="F:ABC-type oligopeptide transporter activity"/>
    <property type="evidence" value="ECO:0007669"/>
    <property type="project" value="TreeGrafter"/>
</dbReference>
<feature type="transmembrane region" description="Helical" evidence="15">
    <location>
        <begin position="345"/>
        <end position="366"/>
    </location>
</feature>
<feature type="transmembrane region" description="Helical" evidence="15">
    <location>
        <begin position="818"/>
        <end position="841"/>
    </location>
</feature>
<dbReference type="GO" id="GO:0005743">
    <property type="term" value="C:mitochondrial inner membrane"/>
    <property type="evidence" value="ECO:0007669"/>
    <property type="project" value="TreeGrafter"/>
</dbReference>
<dbReference type="GO" id="GO:0017085">
    <property type="term" value="P:response to insecticide"/>
    <property type="evidence" value="ECO:0007669"/>
    <property type="project" value="UniProtKB-ARBA"/>
</dbReference>
<feature type="domain" description="ABC transmembrane type-1" evidence="17">
    <location>
        <begin position="60"/>
        <end position="368"/>
    </location>
</feature>
<dbReference type="FunFam" id="3.40.50.300:FF:000479">
    <property type="entry name" value="Multidrug resistance protein 1A"/>
    <property type="match status" value="1"/>
</dbReference>
<evidence type="ECO:0000256" key="7">
    <source>
        <dbReference type="ARBA" id="ARBA00022741"/>
    </source>
</evidence>
<evidence type="ECO:0000256" key="15">
    <source>
        <dbReference type="SAM" id="Phobius"/>
    </source>
</evidence>
<dbReference type="PROSITE" id="PS50929">
    <property type="entry name" value="ABC_TM1F"/>
    <property type="match status" value="2"/>
</dbReference>
<feature type="transmembrane region" description="Helical" evidence="15">
    <location>
        <begin position="847"/>
        <end position="865"/>
    </location>
</feature>
<dbReference type="PROSITE" id="PS00211">
    <property type="entry name" value="ABC_TRANSPORTER_1"/>
    <property type="match status" value="2"/>
</dbReference>
<dbReference type="GO" id="GO:0090374">
    <property type="term" value="P:oligopeptide export from mitochondrion"/>
    <property type="evidence" value="ECO:0007669"/>
    <property type="project" value="TreeGrafter"/>
</dbReference>
<evidence type="ECO:0000256" key="6">
    <source>
        <dbReference type="ARBA" id="ARBA00022737"/>
    </source>
</evidence>
<evidence type="ECO:0000256" key="8">
    <source>
        <dbReference type="ARBA" id="ARBA00022840"/>
    </source>
</evidence>
<keyword evidence="9" id="KW-1278">Translocase</keyword>
<evidence type="ECO:0000256" key="4">
    <source>
        <dbReference type="ARBA" id="ARBA00022448"/>
    </source>
</evidence>
<dbReference type="InterPro" id="IPR036640">
    <property type="entry name" value="ABC1_TM_sf"/>
</dbReference>
<keyword evidence="11 15" id="KW-0472">Membrane</keyword>
<feature type="transmembrane region" description="Helical" evidence="15">
    <location>
        <begin position="116"/>
        <end position="141"/>
    </location>
</feature>
<dbReference type="InterPro" id="IPR003593">
    <property type="entry name" value="AAA+_ATPase"/>
</dbReference>
<dbReference type="OrthoDB" id="6500128at2759"/>
<keyword evidence="10 15" id="KW-1133">Transmembrane helix</keyword>
<feature type="transmembrane region" description="Helical" evidence="15">
    <location>
        <begin position="217"/>
        <end position="238"/>
    </location>
</feature>
<feature type="transmembrane region" description="Helical" evidence="15">
    <location>
        <begin position="193"/>
        <end position="211"/>
    </location>
</feature>
<proteinExistence type="evidence at transcript level"/>
<dbReference type="InterPro" id="IPR039421">
    <property type="entry name" value="Type_1_exporter"/>
</dbReference>
<evidence type="ECO:0000256" key="14">
    <source>
        <dbReference type="SAM" id="MobiDB-lite"/>
    </source>
</evidence>
<dbReference type="Pfam" id="PF00005">
    <property type="entry name" value="ABC_tran"/>
    <property type="match status" value="2"/>
</dbReference>
<dbReference type="RefSeq" id="XP_074038787.1">
    <property type="nucleotide sequence ID" value="XM_074182686.1"/>
</dbReference>
<organism evidence="18">
    <name type="scientific">Leptinotarsa decemlineata</name>
    <name type="common">Colorado potato beetle</name>
    <name type="synonym">Doryphora decemlineata</name>
    <dbReference type="NCBI Taxonomy" id="7539"/>
    <lineage>
        <taxon>Eukaryota</taxon>
        <taxon>Metazoa</taxon>
        <taxon>Ecdysozoa</taxon>
        <taxon>Arthropoda</taxon>
        <taxon>Hexapoda</taxon>
        <taxon>Insecta</taxon>
        <taxon>Pterygota</taxon>
        <taxon>Neoptera</taxon>
        <taxon>Endopterygota</taxon>
        <taxon>Coleoptera</taxon>
        <taxon>Polyphaga</taxon>
        <taxon>Cucujiformia</taxon>
        <taxon>Chrysomeloidea</taxon>
        <taxon>Chrysomelidae</taxon>
        <taxon>Chrysomelinae</taxon>
        <taxon>Doryphorini</taxon>
        <taxon>Leptinotarsa</taxon>
    </lineage>
</organism>
<feature type="transmembrane region" description="Helical" evidence="15">
    <location>
        <begin position="927"/>
        <end position="949"/>
    </location>
</feature>
<dbReference type="EMBL" id="BK010704">
    <property type="protein sequence ID" value="DAC81111.1"/>
    <property type="molecule type" value="mRNA"/>
</dbReference>
<reference evidence="18" key="1">
    <citation type="journal article" date="2020" name="Insects">
        <title>The ABCB Multidrug Resistance Proteins Do Not Contribute to Ivermectin Detoxification in the Colorado Potato Beetle, Leptinotarsa decemlineata (Say).</title>
        <authorList>
            <person name="Favell G."/>
            <person name="McNeil J.N."/>
            <person name="Donly C."/>
        </authorList>
    </citation>
    <scope>NUCLEOTIDE SEQUENCE</scope>
</reference>
<keyword evidence="6" id="KW-0677">Repeat</keyword>
<dbReference type="PANTHER" id="PTHR43394">
    <property type="entry name" value="ATP-DEPENDENT PERMEASE MDL1, MITOCHONDRIAL"/>
    <property type="match status" value="1"/>
</dbReference>
<dbReference type="GO" id="GO:0097254">
    <property type="term" value="P:renal tubular secretion"/>
    <property type="evidence" value="ECO:0007669"/>
    <property type="project" value="UniProtKB-ARBA"/>
</dbReference>
<dbReference type="InterPro" id="IPR027417">
    <property type="entry name" value="P-loop_NTPase"/>
</dbReference>
<feature type="transmembrane region" description="Helical" evidence="15">
    <location>
        <begin position="303"/>
        <end position="325"/>
    </location>
</feature>
<dbReference type="Gene3D" id="3.40.50.300">
    <property type="entry name" value="P-loop containing nucleotide triphosphate hydrolases"/>
    <property type="match status" value="2"/>
</dbReference>
<feature type="transmembrane region" description="Helical" evidence="15">
    <location>
        <begin position="699"/>
        <end position="722"/>
    </location>
</feature>
<dbReference type="GO" id="GO:0008559">
    <property type="term" value="F:ABC-type xenobiotic transporter activity"/>
    <property type="evidence" value="ECO:0007669"/>
    <property type="project" value="UniProtKB-EC"/>
</dbReference>